<keyword evidence="1" id="KW-0285">Flavoprotein</keyword>
<evidence type="ECO:0000313" key="7">
    <source>
        <dbReference type="Proteomes" id="UP001221757"/>
    </source>
</evidence>
<keyword evidence="3" id="KW-0560">Oxidoreductase</keyword>
<dbReference type="GO" id="GO:0004497">
    <property type="term" value="F:monooxygenase activity"/>
    <property type="evidence" value="ECO:0007669"/>
    <property type="project" value="UniProtKB-KW"/>
</dbReference>
<keyword evidence="2" id="KW-0274">FAD</keyword>
<feature type="compositionally biased region" description="Basic and acidic residues" evidence="5">
    <location>
        <begin position="86"/>
        <end position="96"/>
    </location>
</feature>
<dbReference type="PANTHER" id="PTHR46972">
    <property type="entry name" value="MONOOXYGENASE ASQM-RELATED"/>
    <property type="match status" value="1"/>
</dbReference>
<evidence type="ECO:0000256" key="2">
    <source>
        <dbReference type="ARBA" id="ARBA00022827"/>
    </source>
</evidence>
<reference evidence="6" key="1">
    <citation type="submission" date="2023-03" db="EMBL/GenBank/DDBJ databases">
        <title>Massive genome expansion in bonnet fungi (Mycena s.s.) driven by repeated elements and novel gene families across ecological guilds.</title>
        <authorList>
            <consortium name="Lawrence Berkeley National Laboratory"/>
            <person name="Harder C.B."/>
            <person name="Miyauchi S."/>
            <person name="Viragh M."/>
            <person name="Kuo A."/>
            <person name="Thoen E."/>
            <person name="Andreopoulos B."/>
            <person name="Lu D."/>
            <person name="Skrede I."/>
            <person name="Drula E."/>
            <person name="Henrissat B."/>
            <person name="Morin E."/>
            <person name="Kohler A."/>
            <person name="Barry K."/>
            <person name="LaButti K."/>
            <person name="Morin E."/>
            <person name="Salamov A."/>
            <person name="Lipzen A."/>
            <person name="Mereny Z."/>
            <person name="Hegedus B."/>
            <person name="Baldrian P."/>
            <person name="Stursova M."/>
            <person name="Weitz H."/>
            <person name="Taylor A."/>
            <person name="Grigoriev I.V."/>
            <person name="Nagy L.G."/>
            <person name="Martin F."/>
            <person name="Kauserud H."/>
        </authorList>
    </citation>
    <scope>NUCLEOTIDE SEQUENCE</scope>
    <source>
        <strain evidence="6">CBHHK067</strain>
    </source>
</reference>
<dbReference type="AlphaFoldDB" id="A0AAD7CHX0"/>
<protein>
    <submittedName>
        <fullName evidence="6">Monooxygenase</fullName>
    </submittedName>
</protein>
<evidence type="ECO:0000256" key="4">
    <source>
        <dbReference type="ARBA" id="ARBA00023033"/>
    </source>
</evidence>
<organism evidence="6 7">
    <name type="scientific">Mycena rosella</name>
    <name type="common">Pink bonnet</name>
    <name type="synonym">Agaricus rosellus</name>
    <dbReference type="NCBI Taxonomy" id="1033263"/>
    <lineage>
        <taxon>Eukaryota</taxon>
        <taxon>Fungi</taxon>
        <taxon>Dikarya</taxon>
        <taxon>Basidiomycota</taxon>
        <taxon>Agaricomycotina</taxon>
        <taxon>Agaricomycetes</taxon>
        <taxon>Agaricomycetidae</taxon>
        <taxon>Agaricales</taxon>
        <taxon>Marasmiineae</taxon>
        <taxon>Mycenaceae</taxon>
        <taxon>Mycena</taxon>
    </lineage>
</organism>
<name>A0AAD7CHX0_MYCRO</name>
<dbReference type="Proteomes" id="UP001221757">
    <property type="component" value="Unassembled WGS sequence"/>
</dbReference>
<evidence type="ECO:0000256" key="1">
    <source>
        <dbReference type="ARBA" id="ARBA00022630"/>
    </source>
</evidence>
<dbReference type="SUPFAM" id="SSF51905">
    <property type="entry name" value="FAD/NAD(P)-binding domain"/>
    <property type="match status" value="1"/>
</dbReference>
<keyword evidence="4 6" id="KW-0503">Monooxygenase</keyword>
<comment type="caution">
    <text evidence="6">The sequence shown here is derived from an EMBL/GenBank/DDBJ whole genome shotgun (WGS) entry which is preliminary data.</text>
</comment>
<sequence>GLACARVLQLQNIPVIIYEREPTPESRQQGGSLDMHSDSGFKALQMAELVDEFKKFARYEDQQMKIVGMDGTVHFTDSEQPPEGSESDRPEIDRTQVRGILLDSLKPGTVK</sequence>
<dbReference type="InterPro" id="IPR036188">
    <property type="entry name" value="FAD/NAD-bd_sf"/>
</dbReference>
<feature type="region of interest" description="Disordered" evidence="5">
    <location>
        <begin position="73"/>
        <end position="111"/>
    </location>
</feature>
<dbReference type="EMBL" id="JARKIE010000365">
    <property type="protein sequence ID" value="KAJ7649293.1"/>
    <property type="molecule type" value="Genomic_DNA"/>
</dbReference>
<proteinExistence type="predicted"/>
<evidence type="ECO:0000256" key="5">
    <source>
        <dbReference type="SAM" id="MobiDB-lite"/>
    </source>
</evidence>
<dbReference type="PANTHER" id="PTHR46972:SF1">
    <property type="entry name" value="FAD DEPENDENT OXIDOREDUCTASE DOMAIN-CONTAINING PROTEIN"/>
    <property type="match status" value="1"/>
</dbReference>
<feature type="non-terminal residue" evidence="6">
    <location>
        <position position="1"/>
    </location>
</feature>
<gene>
    <name evidence="6" type="ORF">B0H17DRAFT_1270848</name>
</gene>
<evidence type="ECO:0000313" key="6">
    <source>
        <dbReference type="EMBL" id="KAJ7649293.1"/>
    </source>
</evidence>
<dbReference type="Gene3D" id="3.50.50.60">
    <property type="entry name" value="FAD/NAD(P)-binding domain"/>
    <property type="match status" value="1"/>
</dbReference>
<evidence type="ECO:0000256" key="3">
    <source>
        <dbReference type="ARBA" id="ARBA00023002"/>
    </source>
</evidence>
<keyword evidence="7" id="KW-1185">Reference proteome</keyword>
<accession>A0AAD7CHX0</accession>